<dbReference type="EMBL" id="KB446557">
    <property type="protein sequence ID" value="EME84886.1"/>
    <property type="molecule type" value="Genomic_DNA"/>
</dbReference>
<dbReference type="VEuPathDB" id="FungiDB:MYCFIDRAFT_82953"/>
<evidence type="ECO:0000313" key="1">
    <source>
        <dbReference type="EMBL" id="EME84886.1"/>
    </source>
</evidence>
<accession>M3AJY3</accession>
<dbReference type="GeneID" id="19341997"/>
<sequence length="141" mass="16204">MLGSMRRVRTQDTRATRNHSKHLEVLERLEPLLVELSPPRLRADIVYGDPRSQECLEWDRRGFQVLISSMCESGMIDRLSGFDDGIDQIYQARDVSARIWQTWLLCMLDVPMLPAKDVQEANISLCIRRIRKSSLCSGTAL</sequence>
<dbReference type="AlphaFoldDB" id="M3AJY3"/>
<reference evidence="1 2" key="1">
    <citation type="journal article" date="2012" name="PLoS Pathog.">
        <title>Diverse lifestyles and strategies of plant pathogenesis encoded in the genomes of eighteen Dothideomycetes fungi.</title>
        <authorList>
            <person name="Ohm R.A."/>
            <person name="Feau N."/>
            <person name="Henrissat B."/>
            <person name="Schoch C.L."/>
            <person name="Horwitz B.A."/>
            <person name="Barry K.W."/>
            <person name="Condon B.J."/>
            <person name="Copeland A.C."/>
            <person name="Dhillon B."/>
            <person name="Glaser F."/>
            <person name="Hesse C.N."/>
            <person name="Kosti I."/>
            <person name="LaButti K."/>
            <person name="Lindquist E.A."/>
            <person name="Lucas S."/>
            <person name="Salamov A.A."/>
            <person name="Bradshaw R.E."/>
            <person name="Ciuffetti L."/>
            <person name="Hamelin R.C."/>
            <person name="Kema G.H.J."/>
            <person name="Lawrence C."/>
            <person name="Scott J.A."/>
            <person name="Spatafora J.W."/>
            <person name="Turgeon B.G."/>
            <person name="de Wit P.J.G.M."/>
            <person name="Zhong S."/>
            <person name="Goodwin S.B."/>
            <person name="Grigoriev I.V."/>
        </authorList>
    </citation>
    <scope>NUCLEOTIDE SEQUENCE [LARGE SCALE GENOMIC DNA]</scope>
    <source>
        <strain evidence="1 2">CIRAD86</strain>
    </source>
</reference>
<organism evidence="1 2">
    <name type="scientific">Pseudocercospora fijiensis (strain CIRAD86)</name>
    <name type="common">Black leaf streak disease fungus</name>
    <name type="synonym">Mycosphaerella fijiensis</name>
    <dbReference type="NCBI Taxonomy" id="383855"/>
    <lineage>
        <taxon>Eukaryota</taxon>
        <taxon>Fungi</taxon>
        <taxon>Dikarya</taxon>
        <taxon>Ascomycota</taxon>
        <taxon>Pezizomycotina</taxon>
        <taxon>Dothideomycetes</taxon>
        <taxon>Dothideomycetidae</taxon>
        <taxon>Mycosphaerellales</taxon>
        <taxon>Mycosphaerellaceae</taxon>
        <taxon>Pseudocercospora</taxon>
    </lineage>
</organism>
<dbReference type="RefSeq" id="XP_007924361.1">
    <property type="nucleotide sequence ID" value="XM_007926170.1"/>
</dbReference>
<dbReference type="KEGG" id="pfj:MYCFIDRAFT_82953"/>
<name>M3AJY3_PSEFD</name>
<protein>
    <submittedName>
        <fullName evidence="1">Uncharacterized protein</fullName>
    </submittedName>
</protein>
<proteinExistence type="predicted"/>
<dbReference type="HOGENOM" id="CLU_1826115_0_0_1"/>
<gene>
    <name evidence="1" type="ORF">MYCFIDRAFT_82953</name>
</gene>
<dbReference type="Proteomes" id="UP000016932">
    <property type="component" value="Unassembled WGS sequence"/>
</dbReference>
<keyword evidence="2" id="KW-1185">Reference proteome</keyword>
<evidence type="ECO:0000313" key="2">
    <source>
        <dbReference type="Proteomes" id="UP000016932"/>
    </source>
</evidence>